<dbReference type="InterPro" id="IPR040151">
    <property type="entry name" value="Gfd2/YDR514C-like"/>
</dbReference>
<dbReference type="InterPro" id="IPR012337">
    <property type="entry name" value="RNaseH-like_sf"/>
</dbReference>
<reference evidence="2 3" key="1">
    <citation type="submission" date="2024-02" db="EMBL/GenBank/DDBJ databases">
        <title>A draft genome for the cacao thread blight pathogen Marasmius crinis-equi.</title>
        <authorList>
            <person name="Cohen S.P."/>
            <person name="Baruah I.K."/>
            <person name="Amoako-Attah I."/>
            <person name="Bukari Y."/>
            <person name="Meinhardt L.W."/>
            <person name="Bailey B.A."/>
        </authorList>
    </citation>
    <scope>NUCLEOTIDE SEQUENCE [LARGE SCALE GENOMIC DNA]</scope>
    <source>
        <strain evidence="2 3">GH-76</strain>
    </source>
</reference>
<dbReference type="Proteomes" id="UP001465976">
    <property type="component" value="Unassembled WGS sequence"/>
</dbReference>
<protein>
    <recommendedName>
        <fullName evidence="1">Gfd2/YDR514C-like C-terminal domain-containing protein</fullName>
    </recommendedName>
</protein>
<dbReference type="InterPro" id="IPR036397">
    <property type="entry name" value="RNaseH_sf"/>
</dbReference>
<evidence type="ECO:0000259" key="1">
    <source>
        <dbReference type="Pfam" id="PF21762"/>
    </source>
</evidence>
<name>A0ABR3FCC9_9AGAR</name>
<dbReference type="EMBL" id="JBAHYK010000560">
    <property type="protein sequence ID" value="KAL0572969.1"/>
    <property type="molecule type" value="Genomic_DNA"/>
</dbReference>
<feature type="domain" description="Gfd2/YDR514C-like C-terminal" evidence="1">
    <location>
        <begin position="182"/>
        <end position="353"/>
    </location>
</feature>
<dbReference type="Gene3D" id="3.30.420.10">
    <property type="entry name" value="Ribonuclease H-like superfamily/Ribonuclease H"/>
    <property type="match status" value="1"/>
</dbReference>
<accession>A0ABR3FCC9</accession>
<evidence type="ECO:0000313" key="3">
    <source>
        <dbReference type="Proteomes" id="UP001465976"/>
    </source>
</evidence>
<sequence length="356" mass="39829">MSVLPTYYYLHSYVLKEWSVTYPFPMLPDQHPSRSTTLTTATAITALRNVLAVDGWVHLEHPLRVADLQGVPVFVGVFESGHRHVVLSSKQLEAIVNWLRTNGHTTDHAMPPPSARVTEGHDVAVEKTLCRCAEDVMQLLLLTSRKNAKRDKALRKEAQRLQLRQARLDEFSNKVAERTHTLLSIDIEAFEGDHQIITEFGYSKLSWVNGDMQQDRGHLIVEEHTGYRNGNHVEDNRWGYAFGTSEVLPKTQFRLRIAELLAPPEQGALILVFHDANGDIRFLQTEMIQAPIQNITFDIPKGPILSGLFGVDTTELFGARESDGGGNRTSLLNMCRALKIDTSAMHNAGNDAFVGA</sequence>
<comment type="caution">
    <text evidence="2">The sequence shown here is derived from an EMBL/GenBank/DDBJ whole genome shotgun (WGS) entry which is preliminary data.</text>
</comment>
<dbReference type="PANTHER" id="PTHR28083:SF1">
    <property type="entry name" value="GOOD FOR FULL DBP5 ACTIVITY PROTEIN 2"/>
    <property type="match status" value="1"/>
</dbReference>
<dbReference type="InterPro" id="IPR048519">
    <property type="entry name" value="Gfd2/YDR514C-like_C"/>
</dbReference>
<evidence type="ECO:0000313" key="2">
    <source>
        <dbReference type="EMBL" id="KAL0572969.1"/>
    </source>
</evidence>
<dbReference type="PANTHER" id="PTHR28083">
    <property type="entry name" value="GOOD FOR FULL DBP5 ACTIVITY PROTEIN 2"/>
    <property type="match status" value="1"/>
</dbReference>
<dbReference type="Pfam" id="PF21762">
    <property type="entry name" value="DEDDh_C"/>
    <property type="match status" value="1"/>
</dbReference>
<gene>
    <name evidence="2" type="ORF">V5O48_009000</name>
</gene>
<proteinExistence type="predicted"/>
<organism evidence="2 3">
    <name type="scientific">Marasmius crinis-equi</name>
    <dbReference type="NCBI Taxonomy" id="585013"/>
    <lineage>
        <taxon>Eukaryota</taxon>
        <taxon>Fungi</taxon>
        <taxon>Dikarya</taxon>
        <taxon>Basidiomycota</taxon>
        <taxon>Agaricomycotina</taxon>
        <taxon>Agaricomycetes</taxon>
        <taxon>Agaricomycetidae</taxon>
        <taxon>Agaricales</taxon>
        <taxon>Marasmiineae</taxon>
        <taxon>Marasmiaceae</taxon>
        <taxon>Marasmius</taxon>
    </lineage>
</organism>
<keyword evidence="3" id="KW-1185">Reference proteome</keyword>
<dbReference type="SUPFAM" id="SSF53098">
    <property type="entry name" value="Ribonuclease H-like"/>
    <property type="match status" value="1"/>
</dbReference>